<comment type="subcellular location">
    <subcellularLocation>
        <location evidence="11">Cell membrane</location>
        <topology evidence="11">Peripheral membrane protein</topology>
    </subcellularLocation>
</comment>
<dbReference type="NCBIfam" id="NF003685">
    <property type="entry name" value="PRK05305.2-5"/>
    <property type="match status" value="1"/>
</dbReference>
<comment type="PTM">
    <text evidence="11">Is synthesized initially as an inactive proenzyme. Formation of the active enzyme involves a self-maturation process in which the active site pyruvoyl group is generated from an internal serine residue via an autocatalytic post-translational modification. Two non-identical subunits are generated from the proenzyme in this reaction, and the pyruvate is formed at the N-terminus of the alpha chain, which is derived from the carboxyl end of the proenzyme. The post-translation cleavage follows an unusual pathway, termed non-hydrolytic serinolysis, in which the side chain hydroxyl group of the serine supplies its oxygen atom to form the C-terminus of the beta chain, while the remainder of the serine residue undergoes an oxidative deamination to produce ammonia and the pyruvoyl prosthetic group on the alpha chain.</text>
</comment>
<dbReference type="EMBL" id="QOQW01000032">
    <property type="protein sequence ID" value="RCK77822.1"/>
    <property type="molecule type" value="Genomic_DNA"/>
</dbReference>
<evidence type="ECO:0000256" key="3">
    <source>
        <dbReference type="ARBA" id="ARBA00022793"/>
    </source>
</evidence>
<comment type="caution">
    <text evidence="12">The sequence shown here is derived from an EMBL/GenBank/DDBJ whole genome shotgun (WGS) entry which is preliminary data.</text>
</comment>
<dbReference type="UniPathway" id="UPA00558">
    <property type="reaction ID" value="UER00616"/>
</dbReference>
<dbReference type="AlphaFoldDB" id="A0A367ZKA6"/>
<organism evidence="12 13">
    <name type="scientific">Candidatus Ozemobacter sibiricus</name>
    <dbReference type="NCBI Taxonomy" id="2268124"/>
    <lineage>
        <taxon>Bacteria</taxon>
        <taxon>Candidatus Ozemobacteria</taxon>
        <taxon>Candidatus Ozemobacterales</taxon>
        <taxon>Candidatus Ozemobacteraceae</taxon>
        <taxon>Candidatus Ozemobacter</taxon>
    </lineage>
</organism>
<dbReference type="Proteomes" id="UP000252355">
    <property type="component" value="Unassembled WGS sequence"/>
</dbReference>
<accession>A0A367ZKA6</accession>
<comment type="function">
    <text evidence="11">Catalyzes the formation of phosphatidylethanolamine (PtdEtn) from phosphatidylserine (PtdSer).</text>
</comment>
<keyword evidence="5 11" id="KW-0472">Membrane</keyword>
<keyword evidence="8 11" id="KW-0456">Lyase</keyword>
<evidence type="ECO:0000256" key="2">
    <source>
        <dbReference type="ARBA" id="ARBA00022516"/>
    </source>
</evidence>
<keyword evidence="10 11" id="KW-0670">Pyruvate</keyword>
<evidence type="ECO:0000256" key="9">
    <source>
        <dbReference type="ARBA" id="ARBA00023264"/>
    </source>
</evidence>
<comment type="catalytic activity">
    <reaction evidence="11">
        <text>a 1,2-diacyl-sn-glycero-3-phospho-L-serine + H(+) = a 1,2-diacyl-sn-glycero-3-phosphoethanolamine + CO2</text>
        <dbReference type="Rhea" id="RHEA:20828"/>
        <dbReference type="ChEBI" id="CHEBI:15378"/>
        <dbReference type="ChEBI" id="CHEBI:16526"/>
        <dbReference type="ChEBI" id="CHEBI:57262"/>
        <dbReference type="ChEBI" id="CHEBI:64612"/>
        <dbReference type="EC" id="4.1.1.65"/>
    </reaction>
</comment>
<evidence type="ECO:0000256" key="6">
    <source>
        <dbReference type="ARBA" id="ARBA00023145"/>
    </source>
</evidence>
<feature type="active site" description="Schiff-base intermediate with substrate; via pyruvic acid" evidence="11">
    <location>
        <position position="178"/>
    </location>
</feature>
<keyword evidence="7 11" id="KW-0594">Phospholipid biosynthesis</keyword>
<comment type="subunit">
    <text evidence="11">Heterodimer of a large membrane-associated beta subunit and a small pyruvoyl-containing alpha subunit.</text>
</comment>
<dbReference type="HAMAP" id="MF_00664">
    <property type="entry name" value="PS_decarb_PSD_A"/>
    <property type="match status" value="1"/>
</dbReference>
<dbReference type="PANTHER" id="PTHR35809:SF1">
    <property type="entry name" value="ARCHAETIDYLSERINE DECARBOXYLASE PROENZYME-RELATED"/>
    <property type="match status" value="1"/>
</dbReference>
<gene>
    <name evidence="11" type="primary">psd</name>
    <name evidence="12" type="ORF">OZSIB_2591</name>
</gene>
<comment type="pathway">
    <text evidence="11">Phospholipid metabolism; phosphatidylethanolamine biosynthesis; phosphatidylethanolamine from CDP-diacylglycerol: step 2/2.</text>
</comment>
<evidence type="ECO:0000313" key="12">
    <source>
        <dbReference type="EMBL" id="RCK77822.1"/>
    </source>
</evidence>
<dbReference type="PANTHER" id="PTHR35809">
    <property type="entry name" value="ARCHAETIDYLSERINE DECARBOXYLASE PROENZYME-RELATED"/>
    <property type="match status" value="1"/>
</dbReference>
<comment type="cofactor">
    <cofactor evidence="11">
        <name>pyruvate</name>
        <dbReference type="ChEBI" id="CHEBI:15361"/>
    </cofactor>
    <text evidence="11">Binds 1 pyruvoyl group covalently per subunit.</text>
</comment>
<feature type="chain" id="PRO_5023361197" description="Phosphatidylserine decarboxylase beta chain" evidence="11">
    <location>
        <begin position="1"/>
        <end position="177"/>
    </location>
</feature>
<keyword evidence="4 11" id="KW-0443">Lipid metabolism</keyword>
<comment type="similarity">
    <text evidence="11">Belongs to the phosphatidylserine decarboxylase family. PSD-A subfamily.</text>
</comment>
<evidence type="ECO:0000313" key="13">
    <source>
        <dbReference type="Proteomes" id="UP000252355"/>
    </source>
</evidence>
<protein>
    <recommendedName>
        <fullName evidence="11">Phosphatidylserine decarboxylase proenzyme</fullName>
        <ecNumber evidence="11">4.1.1.65</ecNumber>
    </recommendedName>
    <component>
        <recommendedName>
            <fullName evidence="11">Phosphatidylserine decarboxylase alpha chain</fullName>
        </recommendedName>
    </component>
    <component>
        <recommendedName>
            <fullName evidence="11">Phosphatidylserine decarboxylase beta chain</fullName>
        </recommendedName>
    </component>
</protein>
<feature type="modified residue" description="Pyruvic acid (Ser); by autocatalysis" evidence="11">
    <location>
        <position position="178"/>
    </location>
</feature>
<dbReference type="GO" id="GO:0005886">
    <property type="term" value="C:plasma membrane"/>
    <property type="evidence" value="ECO:0007669"/>
    <property type="project" value="UniProtKB-SubCell"/>
</dbReference>
<evidence type="ECO:0000256" key="4">
    <source>
        <dbReference type="ARBA" id="ARBA00023098"/>
    </source>
</evidence>
<keyword evidence="1 11" id="KW-1003">Cell membrane</keyword>
<keyword evidence="3 11" id="KW-0210">Decarboxylase</keyword>
<dbReference type="GO" id="GO:0006646">
    <property type="term" value="P:phosphatidylethanolamine biosynthetic process"/>
    <property type="evidence" value="ECO:0007669"/>
    <property type="project" value="UniProtKB-UniRule"/>
</dbReference>
<dbReference type="InterPro" id="IPR033175">
    <property type="entry name" value="PSD-A"/>
</dbReference>
<evidence type="ECO:0000256" key="7">
    <source>
        <dbReference type="ARBA" id="ARBA00023209"/>
    </source>
</evidence>
<evidence type="ECO:0000256" key="11">
    <source>
        <dbReference type="HAMAP-Rule" id="MF_00664"/>
    </source>
</evidence>
<proteinExistence type="inferred from homology"/>
<evidence type="ECO:0000256" key="5">
    <source>
        <dbReference type="ARBA" id="ARBA00023136"/>
    </source>
</evidence>
<dbReference type="EC" id="4.1.1.65" evidence="11"/>
<feature type="site" description="Cleavage (non-hydrolytic); by autocatalysis" evidence="11">
    <location>
        <begin position="177"/>
        <end position="178"/>
    </location>
</feature>
<feature type="chain" id="PRO_5023361198" description="Phosphatidylserine decarboxylase alpha chain" evidence="11">
    <location>
        <begin position="178"/>
        <end position="209"/>
    </location>
</feature>
<name>A0A367ZKA6_9BACT</name>
<dbReference type="InterPro" id="IPR003817">
    <property type="entry name" value="PS_Dcarbxylase"/>
</dbReference>
<dbReference type="NCBIfam" id="NF003678">
    <property type="entry name" value="PRK05305.1-2"/>
    <property type="match status" value="1"/>
</dbReference>
<keyword evidence="2 11" id="KW-0444">Lipid biosynthesis</keyword>
<evidence type="ECO:0000256" key="10">
    <source>
        <dbReference type="ARBA" id="ARBA00023317"/>
    </source>
</evidence>
<evidence type="ECO:0000256" key="8">
    <source>
        <dbReference type="ARBA" id="ARBA00023239"/>
    </source>
</evidence>
<reference evidence="12 13" key="1">
    <citation type="submission" date="2018-05" db="EMBL/GenBank/DDBJ databases">
        <title>A metagenomic window into the 2 km-deep terrestrial subsurface aquifer revealed taxonomically and functionally diverse microbial community comprising novel uncultured bacterial lineages.</title>
        <authorList>
            <person name="Kadnikov V.V."/>
            <person name="Mardanov A.V."/>
            <person name="Beletsky A.V."/>
            <person name="Banks D."/>
            <person name="Pimenov N.V."/>
            <person name="Frank Y.A."/>
            <person name="Karnachuk O.V."/>
            <person name="Ravin N.V."/>
        </authorList>
    </citation>
    <scope>NUCLEOTIDE SEQUENCE [LARGE SCALE GENOMIC DNA]</scope>
    <source>
        <strain evidence="12">BY5</strain>
    </source>
</reference>
<dbReference type="Pfam" id="PF02666">
    <property type="entry name" value="PS_Dcarbxylase"/>
    <property type="match status" value="1"/>
</dbReference>
<sequence length="209" mass="22744">MRSPVHPEGFPFIALFGMLSLVCSRLCRRVAAVFALLAGFSAYFFRDPERAIPSGEGVIVSPADGRVVGIETVDQVPFLDGPAQRISIFLSIFDVHINRAPIEGKVTWRQYNPGRFLPANVPKASLDNEQNSIGIEDGGYKVLVRQIAGIIARRIVCWVDPGQAVARGERFGLIRFGSRTDLFLPLSAKVAVTVGQKVQGGSTIIAHRS</sequence>
<dbReference type="GO" id="GO:0004609">
    <property type="term" value="F:phosphatidylserine decarboxylase activity"/>
    <property type="evidence" value="ECO:0007669"/>
    <property type="project" value="UniProtKB-UniRule"/>
</dbReference>
<keyword evidence="9 11" id="KW-1208">Phospholipid metabolism</keyword>
<evidence type="ECO:0000256" key="1">
    <source>
        <dbReference type="ARBA" id="ARBA00022475"/>
    </source>
</evidence>
<keyword evidence="6 11" id="KW-0865">Zymogen</keyword>